<accession>A0ABP6Z2N1</accession>
<organism evidence="1 2">
    <name type="scientific">Kineosporia mesophila</name>
    <dbReference type="NCBI Taxonomy" id="566012"/>
    <lineage>
        <taxon>Bacteria</taxon>
        <taxon>Bacillati</taxon>
        <taxon>Actinomycetota</taxon>
        <taxon>Actinomycetes</taxon>
        <taxon>Kineosporiales</taxon>
        <taxon>Kineosporiaceae</taxon>
        <taxon>Kineosporia</taxon>
    </lineage>
</organism>
<sequence length="348" mass="38681">MSRVLQIPGDHPYVRSACPPAYRAAVSPSVVPNPALSAAWLREHRSEFDIVHLHFGFEHLDADGLRRWVGELRALRLPLVYTVHDLRNPHQDGPGPHDANLDVLIPAAGVVLTLTKGAAREIRRRWGRRADVVPHPAVFDPALLTSGPAGRSGPPTVGIHLKDLRRNVVEPDRVVRAALAGAREVGGRLRIDLHPGALRRPELRRTCELGRRGEIDLRVHGRFDDAELASYLSQLDAYVLPNRFGTHSGWLEACRDVGTRVVAPSCGYYTEQWDDVVGYFNDERDGFDEESLSDAVRQALTRAPVGPVDAGFRRRQLALVRSVHTDAYTRVRPVALRERTWGTGRVAV</sequence>
<dbReference type="RefSeq" id="WP_231484209.1">
    <property type="nucleotide sequence ID" value="NZ_BAAAZO010000001.1"/>
</dbReference>
<evidence type="ECO:0000313" key="1">
    <source>
        <dbReference type="EMBL" id="GAA3594493.1"/>
    </source>
</evidence>
<dbReference type="SUPFAM" id="SSF53756">
    <property type="entry name" value="UDP-Glycosyltransferase/glycogen phosphorylase"/>
    <property type="match status" value="1"/>
</dbReference>
<reference evidence="2" key="1">
    <citation type="journal article" date="2019" name="Int. J. Syst. Evol. Microbiol.">
        <title>The Global Catalogue of Microorganisms (GCM) 10K type strain sequencing project: providing services to taxonomists for standard genome sequencing and annotation.</title>
        <authorList>
            <consortium name="The Broad Institute Genomics Platform"/>
            <consortium name="The Broad Institute Genome Sequencing Center for Infectious Disease"/>
            <person name="Wu L."/>
            <person name="Ma J."/>
        </authorList>
    </citation>
    <scope>NUCLEOTIDE SEQUENCE [LARGE SCALE GENOMIC DNA]</scope>
    <source>
        <strain evidence="2">JCM 16902</strain>
    </source>
</reference>
<evidence type="ECO:0008006" key="3">
    <source>
        <dbReference type="Google" id="ProtNLM"/>
    </source>
</evidence>
<dbReference type="Gene3D" id="3.40.50.2000">
    <property type="entry name" value="Glycogen Phosphorylase B"/>
    <property type="match status" value="2"/>
</dbReference>
<dbReference type="EMBL" id="BAAAZO010000001">
    <property type="protein sequence ID" value="GAA3594493.1"/>
    <property type="molecule type" value="Genomic_DNA"/>
</dbReference>
<gene>
    <name evidence="1" type="ORF">GCM10022223_06920</name>
</gene>
<proteinExistence type="predicted"/>
<dbReference type="Proteomes" id="UP001501074">
    <property type="component" value="Unassembled WGS sequence"/>
</dbReference>
<comment type="caution">
    <text evidence="1">The sequence shown here is derived from an EMBL/GenBank/DDBJ whole genome shotgun (WGS) entry which is preliminary data.</text>
</comment>
<name>A0ABP6Z2N1_9ACTN</name>
<keyword evidence="2" id="KW-1185">Reference proteome</keyword>
<protein>
    <recommendedName>
        <fullName evidence="3">Glycosyltransferase involved in cell wall biosynthesis</fullName>
    </recommendedName>
</protein>
<evidence type="ECO:0000313" key="2">
    <source>
        <dbReference type="Proteomes" id="UP001501074"/>
    </source>
</evidence>